<dbReference type="InParanoid" id="Q8TKR8"/>
<reference evidence="3 4" key="1">
    <citation type="journal article" date="2002" name="Genome Res.">
        <title>The genome of Methanosarcina acetivorans reveals extensive metabolic and physiological diversity.</title>
        <authorList>
            <person name="Galagan J.E."/>
            <person name="Nusbaum C."/>
            <person name="Roy A."/>
            <person name="Endrizzi M.G."/>
            <person name="Macdonald P."/>
            <person name="FitzHugh W."/>
            <person name="Calvo S."/>
            <person name="Engels R."/>
            <person name="Smirnov S."/>
            <person name="Atnoor D."/>
            <person name="Brown A."/>
            <person name="Allen N."/>
            <person name="Naylor J."/>
            <person name="Stange-Thomann N."/>
            <person name="DeArellano K."/>
            <person name="Johnson R."/>
            <person name="Linton L."/>
            <person name="McEwan P."/>
            <person name="McKernan K."/>
            <person name="Talamas J."/>
            <person name="Tirrell A."/>
            <person name="Ye W."/>
            <person name="Zimmer A."/>
            <person name="Barber R.D."/>
            <person name="Cann I."/>
            <person name="Graham D.E."/>
            <person name="Grahame D.A."/>
            <person name="Guss A."/>
            <person name="Hedderich R."/>
            <person name="Ingram-Smith C."/>
            <person name="Kuettner C.H."/>
            <person name="Krzycki J.A."/>
            <person name="Leigh J.A."/>
            <person name="Li W."/>
            <person name="Liu J."/>
            <person name="Mukhopadhyay B."/>
            <person name="Reeve J.N."/>
            <person name="Smith K."/>
            <person name="Springer T.A."/>
            <person name="Umayam L.A."/>
            <person name="White O."/>
            <person name="White R.H."/>
            <person name="de Macario E.C."/>
            <person name="Ferry J.G."/>
            <person name="Jarrell K.F."/>
            <person name="Jing H."/>
            <person name="Macario A.J.L."/>
            <person name="Paulsen I."/>
            <person name="Pritchett M."/>
            <person name="Sowers K.R."/>
            <person name="Swanson R.V."/>
            <person name="Zinder S.H."/>
            <person name="Lander E."/>
            <person name="Metcalf W.W."/>
            <person name="Birren B."/>
        </authorList>
    </citation>
    <scope>NUCLEOTIDE SEQUENCE [LARGE SCALE GENOMIC DNA]</scope>
    <source>
        <strain evidence="4">ATCC 35395 / DSM 2834 / JCM 12185 / C2A</strain>
    </source>
</reference>
<sequence>MRSNIILVIYFNYFKLLCYDGGKDMLENARKEEQQRKASERYYSRQKAAEAEQPGERFRREIIRPLTEVRPIERRLIFLEPGDDLALERIIGKSDLVGISYLELGLLAARPVCRIQVVNPFGRPEGYGTGFLVGPNLLLTNNHVLDTAELARKSFAEFEFEQDINGRRKTSKSFDLRPDEVFVTDPDLDFTLVSVAPVATEGTELTDYGLLRLVEDTGKVRNGEYVSIIQHPEGGLKQCCLRENEVVDLFDNWIHYLTDTQPGTSGSPVFNDQWLVVCLHHSGVPMKDAQGNILKTDGQPYREGIDNPGTIAWVANEGVRISRIFQALESRSENEPMAAESLRRLRSQGTDPVGPAIITAPETVPGTAMELGELPAEHYHLADGYNPDFLGYLHQLPLPKLADNLQSKVAKLKDGGEILNYLHFSIVMNADRRLAFYTAANIDGKKLKKIKRDRDKWYFDPRLDQRYQAGPKLYKGNPLDRGHLVRRLDPCWGPNARDAGEDTFHFTNCSPQHERLNQHDWLEVEDYILKTADNANVQISVFTGPVFREDDMIYRNEYLLPADFWKVVAFVNKNGKLSATAYLRTQKNYLESLEFFDDEFKTWQVPVAQVEALTGLSFDLPTDADPMARAAAGKGLESQRVNIRRIRSAADIIL</sequence>
<dbReference type="SUPFAM" id="SSF50494">
    <property type="entry name" value="Trypsin-like serine proteases"/>
    <property type="match status" value="1"/>
</dbReference>
<dbReference type="InterPro" id="IPR043504">
    <property type="entry name" value="Peptidase_S1_PA_chymotrypsin"/>
</dbReference>
<accession>Q8TKR8</accession>
<dbReference type="AlphaFoldDB" id="Q8TKR8"/>
<dbReference type="EMBL" id="AE010299">
    <property type="protein sequence ID" value="AAM06699.1"/>
    <property type="molecule type" value="Genomic_DNA"/>
</dbReference>
<dbReference type="GO" id="GO:0004519">
    <property type="term" value="F:endonuclease activity"/>
    <property type="evidence" value="ECO:0000318"/>
    <property type="project" value="GO_Central"/>
</dbReference>
<dbReference type="FunFam" id="2.40.10.10:FF:000232">
    <property type="entry name" value="Serine protease"/>
    <property type="match status" value="1"/>
</dbReference>
<dbReference type="Gene3D" id="2.40.10.10">
    <property type="entry name" value="Trypsin-like serine proteases"/>
    <property type="match status" value="2"/>
</dbReference>
<dbReference type="InterPro" id="IPR044925">
    <property type="entry name" value="His-Me_finger_sf"/>
</dbReference>
<evidence type="ECO:0008006" key="5">
    <source>
        <dbReference type="Google" id="ProtNLM"/>
    </source>
</evidence>
<feature type="domain" description="ENPP1-3/EXOG-like endonuclease/phosphodiesterase" evidence="1">
    <location>
        <begin position="421"/>
        <end position="625"/>
    </location>
</feature>
<dbReference type="PANTHER" id="PTHR13966">
    <property type="entry name" value="ENDONUCLEASE RELATED"/>
    <property type="match status" value="1"/>
</dbReference>
<dbReference type="KEGG" id="mac:MA_3330"/>
<feature type="domain" description="DNA/RNA non-specific endonuclease/pyrophosphatase/phosphodiesterase" evidence="2">
    <location>
        <begin position="420"/>
        <end position="625"/>
    </location>
</feature>
<dbReference type="EnsemblBacteria" id="AAM06699">
    <property type="protein sequence ID" value="AAM06699"/>
    <property type="gene ID" value="MA_3330"/>
</dbReference>
<dbReference type="HOGENOM" id="CLU_016161_0_0_2"/>
<dbReference type="SUPFAM" id="SSF54060">
    <property type="entry name" value="His-Me finger endonucleases"/>
    <property type="match status" value="1"/>
</dbReference>
<dbReference type="GO" id="GO:0046872">
    <property type="term" value="F:metal ion binding"/>
    <property type="evidence" value="ECO:0007669"/>
    <property type="project" value="InterPro"/>
</dbReference>
<dbReference type="Pfam" id="PF13365">
    <property type="entry name" value="Trypsin_2"/>
    <property type="match status" value="1"/>
</dbReference>
<evidence type="ECO:0000313" key="4">
    <source>
        <dbReference type="Proteomes" id="UP000002487"/>
    </source>
</evidence>
<gene>
    <name evidence="3" type="ordered locus">MA_3330</name>
</gene>
<evidence type="ECO:0000259" key="2">
    <source>
        <dbReference type="SMART" id="SM00892"/>
    </source>
</evidence>
<dbReference type="InterPro" id="IPR044929">
    <property type="entry name" value="DNA/RNA_non-sp_Endonuclease_sf"/>
</dbReference>
<dbReference type="Gene3D" id="3.40.570.10">
    <property type="entry name" value="Extracellular Endonuclease, subunit A"/>
    <property type="match status" value="1"/>
</dbReference>
<dbReference type="SMART" id="SM00477">
    <property type="entry name" value="NUC"/>
    <property type="match status" value="1"/>
</dbReference>
<dbReference type="GO" id="GO:0003676">
    <property type="term" value="F:nucleic acid binding"/>
    <property type="evidence" value="ECO:0007669"/>
    <property type="project" value="InterPro"/>
</dbReference>
<dbReference type="STRING" id="188937.MA_3330"/>
<evidence type="ECO:0000313" key="3">
    <source>
        <dbReference type="EMBL" id="AAM06699.1"/>
    </source>
</evidence>
<dbReference type="CDD" id="cd00091">
    <property type="entry name" value="NUC"/>
    <property type="match status" value="1"/>
</dbReference>
<dbReference type="FunFam" id="2.40.10.10:FF:000284">
    <property type="entry name" value="Serine protease"/>
    <property type="match status" value="1"/>
</dbReference>
<name>Q8TKR8_METAC</name>
<dbReference type="Pfam" id="PF01223">
    <property type="entry name" value="Endonuclease_NS"/>
    <property type="match status" value="1"/>
</dbReference>
<dbReference type="PhylomeDB" id="Q8TKR8"/>
<keyword evidence="4" id="KW-1185">Reference proteome</keyword>
<protein>
    <recommendedName>
        <fullName evidence="5">Serine protease</fullName>
    </recommendedName>
</protein>
<dbReference type="InterPro" id="IPR009003">
    <property type="entry name" value="Peptidase_S1_PA"/>
</dbReference>
<dbReference type="Proteomes" id="UP000002487">
    <property type="component" value="Chromosome"/>
</dbReference>
<organism evidence="3 4">
    <name type="scientific">Methanosarcina acetivorans (strain ATCC 35395 / DSM 2834 / JCM 12185 / C2A)</name>
    <dbReference type="NCBI Taxonomy" id="188937"/>
    <lineage>
        <taxon>Archaea</taxon>
        <taxon>Methanobacteriati</taxon>
        <taxon>Methanobacteriota</taxon>
        <taxon>Stenosarchaea group</taxon>
        <taxon>Methanomicrobia</taxon>
        <taxon>Methanosarcinales</taxon>
        <taxon>Methanosarcinaceae</taxon>
        <taxon>Methanosarcina</taxon>
    </lineage>
</organism>
<proteinExistence type="predicted"/>
<dbReference type="PANTHER" id="PTHR13966:SF5">
    <property type="entry name" value="ENDONUCLEASE G, MITOCHONDRIAL"/>
    <property type="match status" value="1"/>
</dbReference>
<evidence type="ECO:0000259" key="1">
    <source>
        <dbReference type="SMART" id="SM00477"/>
    </source>
</evidence>
<dbReference type="FunFam" id="3.40.570.10:FF:000013">
    <property type="entry name" value="Serine protease"/>
    <property type="match status" value="1"/>
</dbReference>
<dbReference type="InterPro" id="IPR020821">
    <property type="entry name" value="ENPP1-3/EXOG-like_nuc-like"/>
</dbReference>
<dbReference type="SMART" id="SM00892">
    <property type="entry name" value="Endonuclease_NS"/>
    <property type="match status" value="1"/>
</dbReference>
<dbReference type="GO" id="GO:0016787">
    <property type="term" value="F:hydrolase activity"/>
    <property type="evidence" value="ECO:0007669"/>
    <property type="project" value="InterPro"/>
</dbReference>
<dbReference type="InterPro" id="IPR040255">
    <property type="entry name" value="Non-specific_endonuclease"/>
</dbReference>
<dbReference type="InterPro" id="IPR001604">
    <property type="entry name" value="Endo_G_ENPP1-like_dom"/>
</dbReference>